<dbReference type="Proteomes" id="UP000222527">
    <property type="component" value="Segment"/>
</dbReference>
<sequence>MTSVQIRVAAAFTVGAVAGGATAYYFTKKKYRAIADQEVADVKAYAQEREEEAYMAANDPELYKEWKASQEVVEEHPEDRPLTREELDEKLNGLYDQKLENLGYAEHADLESEGLPTQHDLLTDAERAEAEAAEAALDDDPATWERDFEKPYVINVNEWNLEHMDNPEWDKVSLKYYDGDTDDVLVPEDGQPITDEEYVVGLANLAHIGVGSEDPNIVYIRNEAMTTDFEITRIDGSYTKLVLGIDEWDDNENRKVKVRKMRGDGN</sequence>
<keyword evidence="2" id="KW-1185">Reference proteome</keyword>
<dbReference type="EMBL" id="KU160642">
    <property type="protein sequence ID" value="ALY08745.1"/>
    <property type="molecule type" value="Genomic_DNA"/>
</dbReference>
<accession>A0A0U3TII7</accession>
<protein>
    <submittedName>
        <fullName evidence="1">Uncharacterized protein</fullName>
    </submittedName>
</protein>
<name>A0A0U3TII7_9CAUD</name>
<gene>
    <name evidence="1" type="primary">61</name>
    <name evidence="1" type="ORF">CIRCUM_61</name>
</gene>
<evidence type="ECO:0000313" key="1">
    <source>
        <dbReference type="EMBL" id="ALY08745.1"/>
    </source>
</evidence>
<dbReference type="OrthoDB" id="30036at10239"/>
<organism evidence="1 2">
    <name type="scientific">Arthrobacter phage Circum</name>
    <dbReference type="NCBI Taxonomy" id="1772295"/>
    <lineage>
        <taxon>Viruses</taxon>
        <taxon>Duplodnaviria</taxon>
        <taxon>Heunggongvirae</taxon>
        <taxon>Uroviricota</taxon>
        <taxon>Caudoviricetes</taxon>
        <taxon>Mudcatvirus</taxon>
        <taxon>Mudcatvirus circum</taxon>
    </lineage>
</organism>
<reference evidence="1 2" key="1">
    <citation type="submission" date="2015-11" db="EMBL/GenBank/DDBJ databases">
        <authorList>
            <person name="Aziz R.M."/>
            <person name="Carl E.L."/>
            <person name="Farooq M.A."/>
            <person name="Gal B."/>
            <person name="Garcia Martinez K."/>
            <person name="Mathew K.J."/>
            <person name="Obando D.J."/>
            <person name="Robinson K.M."/>
            <person name="Robinson M.D."/>
            <person name="Sanders L.M."/>
            <person name="Silva M.P."/>
            <person name="Tasnim L."/>
            <person name="Vo M."/>
            <person name="Vo Q.D."/>
            <person name="Simon S.E."/>
            <person name="Hughes L.E."/>
            <person name="Benjamin R.C."/>
            <person name="Bradley K.W."/>
            <person name="Asai D.J."/>
            <person name="Bowman C.A."/>
            <person name="Russell D.A."/>
            <person name="Pope W.H."/>
            <person name="Jacobs-Sera D."/>
            <person name="Hendrix R.W."/>
            <person name="Hatfull G.F."/>
        </authorList>
    </citation>
    <scope>NUCLEOTIDE SEQUENCE [LARGE SCALE GENOMIC DNA]</scope>
</reference>
<proteinExistence type="predicted"/>
<dbReference type="RefSeq" id="YP_009603150.1">
    <property type="nucleotide sequence ID" value="NC_041948.1"/>
</dbReference>
<evidence type="ECO:0000313" key="2">
    <source>
        <dbReference type="Proteomes" id="UP000222527"/>
    </source>
</evidence>
<dbReference type="KEGG" id="vg:40079016"/>
<dbReference type="GeneID" id="40079016"/>